<dbReference type="Proteomes" id="UP000591948">
    <property type="component" value="Unassembled WGS sequence"/>
</dbReference>
<dbReference type="Proteomes" id="UP000576480">
    <property type="component" value="Unassembled WGS sequence"/>
</dbReference>
<keyword evidence="5" id="KW-1185">Reference proteome</keyword>
<feature type="domain" description="DUF1156" evidence="1">
    <location>
        <begin position="10"/>
        <end position="60"/>
    </location>
</feature>
<dbReference type="EMBL" id="BLRY01000064">
    <property type="protein sequence ID" value="GFP27763.1"/>
    <property type="molecule type" value="Genomic_DNA"/>
</dbReference>
<accession>A0A6V8P619</accession>
<dbReference type="GO" id="GO:0008168">
    <property type="term" value="F:methyltransferase activity"/>
    <property type="evidence" value="ECO:0007669"/>
    <property type="project" value="InterPro"/>
</dbReference>
<dbReference type="EMBL" id="BLSB01000009">
    <property type="protein sequence ID" value="GFP34518.1"/>
    <property type="molecule type" value="Genomic_DNA"/>
</dbReference>
<dbReference type="Gene3D" id="3.40.50.150">
    <property type="entry name" value="Vaccinia Virus protein VP39"/>
    <property type="match status" value="2"/>
</dbReference>
<proteinExistence type="predicted"/>
<dbReference type="InterPro" id="IPR029063">
    <property type="entry name" value="SAM-dependent_MTases_sf"/>
</dbReference>
<protein>
    <recommendedName>
        <fullName evidence="1">DUF1156 domain-containing protein</fullName>
    </recommendedName>
</protein>
<dbReference type="InterPro" id="IPR002052">
    <property type="entry name" value="DNA_methylase_N6_adenine_CS"/>
</dbReference>
<comment type="caution">
    <text evidence="2">The sequence shown here is derived from an EMBL/GenBank/DDBJ whole genome shotgun (WGS) entry which is preliminary data.</text>
</comment>
<gene>
    <name evidence="2" type="ORF">HKBW3S33_01173</name>
    <name evidence="3" type="ORF">HKBW3S43_00311</name>
</gene>
<dbReference type="RefSeq" id="WP_176229287.1">
    <property type="nucleotide sequence ID" value="NZ_BLRY01000064.1"/>
</dbReference>
<evidence type="ECO:0000313" key="3">
    <source>
        <dbReference type="EMBL" id="GFP34518.1"/>
    </source>
</evidence>
<dbReference type="PROSITE" id="PS00092">
    <property type="entry name" value="N6_MTASE"/>
    <property type="match status" value="1"/>
</dbReference>
<evidence type="ECO:0000313" key="2">
    <source>
        <dbReference type="EMBL" id="GFP27763.1"/>
    </source>
</evidence>
<reference evidence="4 5" key="1">
    <citation type="journal article" date="2020" name="Front. Microbiol.">
        <title>Single-cell genomics of novel Actinobacteria with the Wood-Ljungdahl pathway discovered in a serpentinizing system.</title>
        <authorList>
            <person name="Merino N."/>
            <person name="Kawai M."/>
            <person name="Boyd E.S."/>
            <person name="Colman D.R."/>
            <person name="McGlynn S.E."/>
            <person name="Nealson K.H."/>
            <person name="Kurokawa K."/>
            <person name="Hongoh Y."/>
        </authorList>
    </citation>
    <scope>NUCLEOTIDE SEQUENCE [LARGE SCALE GENOMIC DNA]</scope>
    <source>
        <strain evidence="2 5">S33</strain>
        <strain evidence="3 4">S43</strain>
    </source>
</reference>
<organism evidence="2 5">
    <name type="scientific">Candidatus Hakubella thermalkaliphila</name>
    <dbReference type="NCBI Taxonomy" id="2754717"/>
    <lineage>
        <taxon>Bacteria</taxon>
        <taxon>Bacillati</taxon>
        <taxon>Actinomycetota</taxon>
        <taxon>Actinomycetota incertae sedis</taxon>
        <taxon>Candidatus Hakubellales</taxon>
        <taxon>Candidatus Hakubellaceae</taxon>
        <taxon>Candidatus Hakubella</taxon>
    </lineage>
</organism>
<sequence length="897" mass="102117">MNKSFIEVDFPVKEVSEESTREKNIRHGHISTLHIWWARRPLASSRASIYAALTPEPRDEEERLKRAHFIANLSKRENSLNKNLIERAREEILKASDGKPPKVLDPFAGGGAIPLEALRLGCETYASDLNPVAVLILKCTLEYPQKYGRKKVKSNDLFGEKEINPLLEDVKKWGNWILEEARKEIGQFYPEEKDGSISVGYIWARTVKCQNPACGAEIPLVRQTWLARKDKKKVAYKIIPKGNNIEFEIVGANSNSPIDFDPEVGTVSRAKVICPCCNSSLNDKETRKQFQDGKAGQRMIAVVLHYPNKQGKTYRLATEKDMEIFRQAEKYLEKKRQELFDKWGFDPVPDEPLPPKETLGFRVQRYGMLKWGDLFNPRQKLALITFAEKVRQAHEKMLKEGTEEEYAKAVVSYLALCVDKIADYCNVLCQWRNNLETVGHTFARQALPMLWDYVEGNPVTGASGTWAGSVDWITKTIEVCSEGATPATVSQASATSLPYPDNYFDAVITDPPYYDNVPYSYLSDFFYVWLKRTIGDLYPELFATPLTPKTEEIVAYSYGEGGFESGKKFFEEMIAKAFREIQRVLKPNGITCIVFAHKSTEAWETIINALLNSGLYLTASWPVHTEMKARLRASESAALASSIYMVCRKRTEKKTAYFNEIKPQIEVRIKEKLDQFWNEGIGGSDFFISAIGPAMEVFGKYESVEKLSGEKVSAKELLEFVRKSVSEYALTKILKSPQLGGIDEETRFYLLWRWTYDSAKVHFDDARKLAQAVGVEITEQWGNGFIKKEKEFISVASARGRGKNFLEKGKFESTIDILHACLLFWEQNNRKAISELLEETGNLNNNAFWQVAQTISEVLPDGDKEKQMLQGFLYGKENYGKTGARVDQYQMILFEKG</sequence>
<evidence type="ECO:0000313" key="5">
    <source>
        <dbReference type="Proteomes" id="UP000591948"/>
    </source>
</evidence>
<dbReference type="AlphaFoldDB" id="A0A6V8P619"/>
<dbReference type="GO" id="GO:0032259">
    <property type="term" value="P:methylation"/>
    <property type="evidence" value="ECO:0007669"/>
    <property type="project" value="InterPro"/>
</dbReference>
<name>A0A6V8P619_9ACTN</name>
<dbReference type="GO" id="GO:0003676">
    <property type="term" value="F:nucleic acid binding"/>
    <property type="evidence" value="ECO:0007669"/>
    <property type="project" value="InterPro"/>
</dbReference>
<dbReference type="SUPFAM" id="SSF53335">
    <property type="entry name" value="S-adenosyl-L-methionine-dependent methyltransferases"/>
    <property type="match status" value="1"/>
</dbReference>
<dbReference type="InterPro" id="IPR009537">
    <property type="entry name" value="DUF1156"/>
</dbReference>
<evidence type="ECO:0000259" key="1">
    <source>
        <dbReference type="Pfam" id="PF06634"/>
    </source>
</evidence>
<evidence type="ECO:0000313" key="4">
    <source>
        <dbReference type="Proteomes" id="UP000576480"/>
    </source>
</evidence>
<dbReference type="Pfam" id="PF06634">
    <property type="entry name" value="DUF1156"/>
    <property type="match status" value="1"/>
</dbReference>